<reference evidence="1 2" key="1">
    <citation type="submission" date="2024-02" db="EMBL/GenBank/DDBJ databases">
        <authorList>
            <person name="Chen Y."/>
            <person name="Shah S."/>
            <person name="Dougan E. K."/>
            <person name="Thang M."/>
            <person name="Chan C."/>
        </authorList>
    </citation>
    <scope>NUCLEOTIDE SEQUENCE [LARGE SCALE GENOMIC DNA]</scope>
</reference>
<dbReference type="EMBL" id="CAXAMM010028335">
    <property type="protein sequence ID" value="CAK9062605.1"/>
    <property type="molecule type" value="Genomic_DNA"/>
</dbReference>
<proteinExistence type="predicted"/>
<protein>
    <submittedName>
        <fullName evidence="1">ANK_REP_REGION domain-containing protein</fullName>
    </submittedName>
</protein>
<dbReference type="InterPro" id="IPR036770">
    <property type="entry name" value="Ankyrin_rpt-contain_sf"/>
</dbReference>
<dbReference type="InterPro" id="IPR002110">
    <property type="entry name" value="Ankyrin_rpt"/>
</dbReference>
<dbReference type="Proteomes" id="UP001642464">
    <property type="component" value="Unassembled WGS sequence"/>
</dbReference>
<accession>A0ABP0NFN8</accession>
<evidence type="ECO:0000313" key="2">
    <source>
        <dbReference type="Proteomes" id="UP001642464"/>
    </source>
</evidence>
<gene>
    <name evidence="1" type="ORF">SCF082_LOCUS32579</name>
</gene>
<dbReference type="Pfam" id="PF13857">
    <property type="entry name" value="Ank_5"/>
    <property type="match status" value="1"/>
</dbReference>
<dbReference type="SUPFAM" id="SSF48403">
    <property type="entry name" value="Ankyrin repeat"/>
    <property type="match status" value="1"/>
</dbReference>
<evidence type="ECO:0000313" key="1">
    <source>
        <dbReference type="EMBL" id="CAK9062605.1"/>
    </source>
</evidence>
<dbReference type="PROSITE" id="PS50088">
    <property type="entry name" value="ANK_REPEAT"/>
    <property type="match status" value="1"/>
</dbReference>
<name>A0ABP0NFN8_9DINO</name>
<keyword evidence="2" id="KW-1185">Reference proteome</keyword>
<comment type="caution">
    <text evidence="1">The sequence shown here is derived from an EMBL/GenBank/DDBJ whole genome shotgun (WGS) entry which is preliminary data.</text>
</comment>
<organism evidence="1 2">
    <name type="scientific">Durusdinium trenchii</name>
    <dbReference type="NCBI Taxonomy" id="1381693"/>
    <lineage>
        <taxon>Eukaryota</taxon>
        <taxon>Sar</taxon>
        <taxon>Alveolata</taxon>
        <taxon>Dinophyceae</taxon>
        <taxon>Suessiales</taxon>
        <taxon>Symbiodiniaceae</taxon>
        <taxon>Durusdinium</taxon>
    </lineage>
</organism>
<sequence length="659" mass="72324">MDVDAEETPATPSPLFSWVGALESQSGQGREVHEAFSSYVDSLAENLSKPVTPADTVRRPDSRLPRFRYAFQGPRAARALLGSPPADRALAYAKVADRVIGDLDRLGLAVRARRARRQLPAEGSSPRPVEDRTPRRVRPIEAGGAEQCYHQRLQKTAREYLERFGEEGELDLAGARELFKKTAGLESRSCYTAAGLERDAFKQLGQLTERELVSLIDAGGGALGFCQAEGRLNVNRPSADASAVTLRCEEKPLVTQADWNASFGQPPAWSAATGRTGGRRSHRQQLREELRAEGLPPSITALHDNVALARVGKAVLDGDANELLLLGRKNSLWRGANPSILAPELQQVLGTQSCRFPLLFVAAFRGDITIWNWLTSWLRADDDLPAHLLEDVEGWYLPIILCMAPPRPNQSKDSQSLLQSFFQLGGGQLERLPISICLLLPWNEHWEGDASAQPLHLLLERDTWPCLVEQLVAHGGFPHSEEPGRMALVGRILAEHGKMKEFLDACAKAGEDLRPQSQAMAGMYLGILKNTVSELRCLQALQALLEHGLLPYAPLTPSLGQWPLHAAARHNCVPVVKVLLVAKADPFSRNVHGHTALDVAKASRSWAVAALIRRAPQKYAEDMAQAFLRHLEAQAREKDVLAVAKALADMVQQAEAENI</sequence>
<dbReference type="Gene3D" id="1.25.40.20">
    <property type="entry name" value="Ankyrin repeat-containing domain"/>
    <property type="match status" value="1"/>
</dbReference>